<dbReference type="NCBIfam" id="TIGR01443">
    <property type="entry name" value="intein_Cterm"/>
    <property type="match status" value="1"/>
</dbReference>
<comment type="caution">
    <text evidence="1">The sequence shown here is derived from an EMBL/GenBank/DDBJ whole genome shotgun (WGS) entry which is preliminary data.</text>
</comment>
<dbReference type="EMBL" id="DTCA01000025">
    <property type="protein sequence ID" value="HGM06898.1"/>
    <property type="molecule type" value="Genomic_DNA"/>
</dbReference>
<reference evidence="1" key="1">
    <citation type="journal article" date="2020" name="mSystems">
        <title>Genome- and Community-Level Interaction Insights into Carbon Utilization and Element Cycling Functions of Hydrothermarchaeota in Hydrothermal Sediment.</title>
        <authorList>
            <person name="Zhou Z."/>
            <person name="Liu Y."/>
            <person name="Xu W."/>
            <person name="Pan J."/>
            <person name="Luo Z.H."/>
            <person name="Li M."/>
        </authorList>
    </citation>
    <scope>NUCLEOTIDE SEQUENCE [LARGE SCALE GENOMIC DNA]</scope>
    <source>
        <strain evidence="1">SpSt-658</strain>
    </source>
</reference>
<proteinExistence type="predicted"/>
<name>A0A7C4D151_9CREN</name>
<organism evidence="1">
    <name type="scientific">Ignisphaera aggregans</name>
    <dbReference type="NCBI Taxonomy" id="334771"/>
    <lineage>
        <taxon>Archaea</taxon>
        <taxon>Thermoproteota</taxon>
        <taxon>Thermoprotei</taxon>
        <taxon>Desulfurococcales</taxon>
        <taxon>Desulfurococcaceae</taxon>
        <taxon>Ignisphaera</taxon>
    </lineage>
</organism>
<dbReference type="AlphaFoldDB" id="A0A7C4D151"/>
<protein>
    <submittedName>
        <fullName evidence="1">Uncharacterized protein</fullName>
    </submittedName>
</protein>
<accession>A0A7C4D151</accession>
<evidence type="ECO:0000313" key="1">
    <source>
        <dbReference type="EMBL" id="HGM06898.1"/>
    </source>
</evidence>
<dbReference type="InterPro" id="IPR030934">
    <property type="entry name" value="Intein_C"/>
</dbReference>
<gene>
    <name evidence="1" type="ORF">ENU31_00610</name>
</gene>
<sequence>MIKNTIFVHNCIAYYI</sequence>